<reference evidence="5" key="1">
    <citation type="submission" date="2017-07" db="EMBL/GenBank/DDBJ databases">
        <title>Taro Niue Genome Assembly and Annotation.</title>
        <authorList>
            <person name="Atibalentja N."/>
            <person name="Keating K."/>
            <person name="Fields C.J."/>
        </authorList>
    </citation>
    <scope>NUCLEOTIDE SEQUENCE</scope>
    <source>
        <strain evidence="5">Niue_2</strain>
        <tissue evidence="5">Leaf</tissue>
    </source>
</reference>
<evidence type="ECO:0000256" key="4">
    <source>
        <dbReference type="RuleBase" id="RU003690"/>
    </source>
</evidence>
<dbReference type="OrthoDB" id="785873at2759"/>
<dbReference type="PANTHER" id="PTHR10353:SF137">
    <property type="entry name" value="MYROSINASE 3-RELATED"/>
    <property type="match status" value="1"/>
</dbReference>
<evidence type="ECO:0000256" key="3">
    <source>
        <dbReference type="ARBA" id="ARBA00023295"/>
    </source>
</evidence>
<evidence type="ECO:0000313" key="6">
    <source>
        <dbReference type="Proteomes" id="UP000652761"/>
    </source>
</evidence>
<protein>
    <recommendedName>
        <fullName evidence="7">Beta-glucosidase</fullName>
    </recommendedName>
</protein>
<dbReference type="PRINTS" id="PR00131">
    <property type="entry name" value="GLHYDRLASE1"/>
</dbReference>
<evidence type="ECO:0000256" key="1">
    <source>
        <dbReference type="ARBA" id="ARBA00010838"/>
    </source>
</evidence>
<dbReference type="PANTHER" id="PTHR10353">
    <property type="entry name" value="GLYCOSYL HYDROLASE"/>
    <property type="match status" value="1"/>
</dbReference>
<dbReference type="GO" id="GO:0008422">
    <property type="term" value="F:beta-glucosidase activity"/>
    <property type="evidence" value="ECO:0007669"/>
    <property type="project" value="UniProtKB-ARBA"/>
</dbReference>
<dbReference type="SUPFAM" id="SSF51445">
    <property type="entry name" value="(Trans)glycosidases"/>
    <property type="match status" value="1"/>
</dbReference>
<comment type="caution">
    <text evidence="5">The sequence shown here is derived from an EMBL/GenBank/DDBJ whole genome shotgun (WGS) entry which is preliminary data.</text>
</comment>
<name>A0A843X0W8_COLES</name>
<evidence type="ECO:0008006" key="7">
    <source>
        <dbReference type="Google" id="ProtNLM"/>
    </source>
</evidence>
<dbReference type="EMBL" id="NMUH01005477">
    <property type="protein sequence ID" value="MQM12858.1"/>
    <property type="molecule type" value="Genomic_DNA"/>
</dbReference>
<dbReference type="InterPro" id="IPR017853">
    <property type="entry name" value="GH"/>
</dbReference>
<dbReference type="InterPro" id="IPR001360">
    <property type="entry name" value="Glyco_hydro_1"/>
</dbReference>
<dbReference type="Pfam" id="PF00232">
    <property type="entry name" value="Glyco_hydro_1"/>
    <property type="match status" value="1"/>
</dbReference>
<accession>A0A843X0W8</accession>
<gene>
    <name evidence="5" type="ORF">Taro_045776</name>
</gene>
<comment type="similarity">
    <text evidence="1 4">Belongs to the glycosyl hydrolase 1 family.</text>
</comment>
<evidence type="ECO:0000256" key="2">
    <source>
        <dbReference type="ARBA" id="ARBA00022801"/>
    </source>
</evidence>
<keyword evidence="2" id="KW-0378">Hydrolase</keyword>
<sequence>MEPLVYGDYPFTMRAIVRERLPYFTKEEAEMVRRSYDFIGVNYYTARYAQGLPFPPNPVPTSYTDDAYVNSLGTCELDNGIPLDVVLNDQHRIKYHKWHLHQILEAMGCTRIANPNPVECYLSKSDVR</sequence>
<dbReference type="Gene3D" id="3.20.20.80">
    <property type="entry name" value="Glycosidases"/>
    <property type="match status" value="1"/>
</dbReference>
<dbReference type="GO" id="GO:0005975">
    <property type="term" value="P:carbohydrate metabolic process"/>
    <property type="evidence" value="ECO:0007669"/>
    <property type="project" value="InterPro"/>
</dbReference>
<proteinExistence type="inferred from homology"/>
<dbReference type="AlphaFoldDB" id="A0A843X0W8"/>
<dbReference type="Proteomes" id="UP000652761">
    <property type="component" value="Unassembled WGS sequence"/>
</dbReference>
<organism evidence="5 6">
    <name type="scientific">Colocasia esculenta</name>
    <name type="common">Wild taro</name>
    <name type="synonym">Arum esculentum</name>
    <dbReference type="NCBI Taxonomy" id="4460"/>
    <lineage>
        <taxon>Eukaryota</taxon>
        <taxon>Viridiplantae</taxon>
        <taxon>Streptophyta</taxon>
        <taxon>Embryophyta</taxon>
        <taxon>Tracheophyta</taxon>
        <taxon>Spermatophyta</taxon>
        <taxon>Magnoliopsida</taxon>
        <taxon>Liliopsida</taxon>
        <taxon>Araceae</taxon>
        <taxon>Aroideae</taxon>
        <taxon>Colocasieae</taxon>
        <taxon>Colocasia</taxon>
    </lineage>
</organism>
<keyword evidence="6" id="KW-1185">Reference proteome</keyword>
<keyword evidence="3" id="KW-0326">Glycosidase</keyword>
<evidence type="ECO:0000313" key="5">
    <source>
        <dbReference type="EMBL" id="MQM12858.1"/>
    </source>
</evidence>